<accession>A0A5N6XS31</accession>
<sequence>MILTGTLHLPPGIRSYKFCSALSSSLPGLAHVVSIGRTPIALTFMLICPTISYFLS</sequence>
<evidence type="ECO:0000313" key="2">
    <source>
        <dbReference type="EMBL" id="KAE8335802.1"/>
    </source>
</evidence>
<dbReference type="AlphaFoldDB" id="A0A5N6XS31"/>
<keyword evidence="1" id="KW-0812">Transmembrane</keyword>
<keyword evidence="1" id="KW-0472">Membrane</keyword>
<reference evidence="2" key="1">
    <citation type="submission" date="2019-04" db="EMBL/GenBank/DDBJ databases">
        <title>Friends and foes A comparative genomics study of 23 Aspergillus species from section Flavi.</title>
        <authorList>
            <consortium name="DOE Joint Genome Institute"/>
            <person name="Kjaerbolling I."/>
            <person name="Vesth T."/>
            <person name="Frisvad J.C."/>
            <person name="Nybo J.L."/>
            <person name="Theobald S."/>
            <person name="Kildgaard S."/>
            <person name="Isbrandt T."/>
            <person name="Kuo A."/>
            <person name="Sato A."/>
            <person name="Lyhne E.K."/>
            <person name="Kogle M.E."/>
            <person name="Wiebenga A."/>
            <person name="Kun R.S."/>
            <person name="Lubbers R.J."/>
            <person name="Makela M.R."/>
            <person name="Barry K."/>
            <person name="Chovatia M."/>
            <person name="Clum A."/>
            <person name="Daum C."/>
            <person name="Haridas S."/>
            <person name="He G."/>
            <person name="LaButti K."/>
            <person name="Lipzen A."/>
            <person name="Mondo S."/>
            <person name="Riley R."/>
            <person name="Salamov A."/>
            <person name="Simmons B.A."/>
            <person name="Magnuson J.K."/>
            <person name="Henrissat B."/>
            <person name="Mortensen U.H."/>
            <person name="Larsen T.O."/>
            <person name="Devries R.P."/>
            <person name="Grigoriev I.V."/>
            <person name="Machida M."/>
            <person name="Baker S.E."/>
            <person name="Andersen M.R."/>
        </authorList>
    </citation>
    <scope>NUCLEOTIDE SEQUENCE</scope>
    <source>
        <strain evidence="2">CBS 117612</strain>
    </source>
</reference>
<gene>
    <name evidence="2" type="ORF">BDV24DRAFT_143111</name>
</gene>
<name>A0A5N6XS31_9EURO</name>
<organism evidence="2">
    <name type="scientific">Aspergillus arachidicola</name>
    <dbReference type="NCBI Taxonomy" id="656916"/>
    <lineage>
        <taxon>Eukaryota</taxon>
        <taxon>Fungi</taxon>
        <taxon>Dikarya</taxon>
        <taxon>Ascomycota</taxon>
        <taxon>Pezizomycotina</taxon>
        <taxon>Eurotiomycetes</taxon>
        <taxon>Eurotiomycetidae</taxon>
        <taxon>Eurotiales</taxon>
        <taxon>Aspergillaceae</taxon>
        <taxon>Aspergillus</taxon>
        <taxon>Aspergillus subgen. Circumdati</taxon>
    </lineage>
</organism>
<keyword evidence="1" id="KW-1133">Transmembrane helix</keyword>
<proteinExistence type="predicted"/>
<evidence type="ECO:0000256" key="1">
    <source>
        <dbReference type="SAM" id="Phobius"/>
    </source>
</evidence>
<dbReference type="EMBL" id="ML737208">
    <property type="protein sequence ID" value="KAE8335802.1"/>
    <property type="molecule type" value="Genomic_DNA"/>
</dbReference>
<dbReference type="Proteomes" id="UP000325558">
    <property type="component" value="Unassembled WGS sequence"/>
</dbReference>
<protein>
    <submittedName>
        <fullName evidence="2">Uncharacterized protein</fullName>
    </submittedName>
</protein>
<feature type="transmembrane region" description="Helical" evidence="1">
    <location>
        <begin position="35"/>
        <end position="55"/>
    </location>
</feature>